<dbReference type="GO" id="GO:0016987">
    <property type="term" value="F:sigma factor activity"/>
    <property type="evidence" value="ECO:0007669"/>
    <property type="project" value="UniProtKB-KW"/>
</dbReference>
<dbReference type="GO" id="GO:0003677">
    <property type="term" value="F:DNA binding"/>
    <property type="evidence" value="ECO:0007669"/>
    <property type="project" value="InterPro"/>
</dbReference>
<dbReference type="InterPro" id="IPR013249">
    <property type="entry name" value="RNA_pol_sigma70_r4_t2"/>
</dbReference>
<evidence type="ECO:0000256" key="3">
    <source>
        <dbReference type="ARBA" id="ARBA00023082"/>
    </source>
</evidence>
<proteinExistence type="inferred from homology"/>
<dbReference type="CDD" id="cd06171">
    <property type="entry name" value="Sigma70_r4"/>
    <property type="match status" value="1"/>
</dbReference>
<dbReference type="NCBIfam" id="NF006930">
    <property type="entry name" value="PRK09415.1"/>
    <property type="match status" value="1"/>
</dbReference>
<reference evidence="8 9" key="1">
    <citation type="journal article" date="2014" name="Arch. Microbiol.">
        <title>Bacillus mesophilum sp. nov., strain IITR-54T, a novel 4-chlorobiphenyl dechlorinating bacterium.</title>
        <authorList>
            <person name="Manickam N."/>
            <person name="Singh N.K."/>
            <person name="Bajaj A."/>
            <person name="Kumar R.M."/>
            <person name="Kaur G."/>
            <person name="Kaur N."/>
            <person name="Bala M."/>
            <person name="Kumar A."/>
            <person name="Mayilraj S."/>
        </authorList>
    </citation>
    <scope>NUCLEOTIDE SEQUENCE [LARGE SCALE GENOMIC DNA]</scope>
    <source>
        <strain evidence="8 9">IITR-54</strain>
    </source>
</reference>
<evidence type="ECO:0000313" key="9">
    <source>
        <dbReference type="Proteomes" id="UP000441354"/>
    </source>
</evidence>
<dbReference type="InterPro" id="IPR014284">
    <property type="entry name" value="RNA_pol_sigma-70_dom"/>
</dbReference>
<keyword evidence="9" id="KW-1185">Reference proteome</keyword>
<comment type="caution">
    <text evidence="8">The sequence shown here is derived from an EMBL/GenBank/DDBJ whole genome shotgun (WGS) entry which is preliminary data.</text>
</comment>
<evidence type="ECO:0000256" key="1">
    <source>
        <dbReference type="ARBA" id="ARBA00010641"/>
    </source>
</evidence>
<dbReference type="Pfam" id="PF04542">
    <property type="entry name" value="Sigma70_r2"/>
    <property type="match status" value="1"/>
</dbReference>
<protein>
    <submittedName>
        <fullName evidence="8">Sigma-70 family RNA polymerase sigma factor</fullName>
    </submittedName>
</protein>
<dbReference type="InterPro" id="IPR036388">
    <property type="entry name" value="WH-like_DNA-bd_sf"/>
</dbReference>
<feature type="domain" description="RNA polymerase sigma-70 region 2" evidence="6">
    <location>
        <begin position="10"/>
        <end position="74"/>
    </location>
</feature>
<dbReference type="Proteomes" id="UP000441354">
    <property type="component" value="Unassembled WGS sequence"/>
</dbReference>
<gene>
    <name evidence="8" type="ORF">F7732_13065</name>
</gene>
<dbReference type="Pfam" id="PF08281">
    <property type="entry name" value="Sigma70_r4_2"/>
    <property type="match status" value="1"/>
</dbReference>
<name>A0A7V7RM64_9BACI</name>
<accession>A0A7V7RM64</accession>
<dbReference type="EMBL" id="WBOT01000003">
    <property type="protein sequence ID" value="KAB2332997.1"/>
    <property type="molecule type" value="Genomic_DNA"/>
</dbReference>
<dbReference type="AlphaFoldDB" id="A0A7V7RM64"/>
<dbReference type="PANTHER" id="PTHR43133">
    <property type="entry name" value="RNA POLYMERASE ECF-TYPE SIGMA FACTO"/>
    <property type="match status" value="1"/>
</dbReference>
<keyword evidence="3" id="KW-0731">Sigma factor</keyword>
<organism evidence="8 9">
    <name type="scientific">Bacillus mesophilum</name>
    <dbReference type="NCBI Taxonomy" id="1071718"/>
    <lineage>
        <taxon>Bacteria</taxon>
        <taxon>Bacillati</taxon>
        <taxon>Bacillota</taxon>
        <taxon>Bacilli</taxon>
        <taxon>Bacillales</taxon>
        <taxon>Bacillaceae</taxon>
        <taxon>Bacillus</taxon>
    </lineage>
</organism>
<dbReference type="OrthoDB" id="9794508at2"/>
<feature type="domain" description="RNA polymerase sigma factor 70 region 4 type 2" evidence="7">
    <location>
        <begin position="110"/>
        <end position="160"/>
    </location>
</feature>
<evidence type="ECO:0000313" key="8">
    <source>
        <dbReference type="EMBL" id="KAB2332997.1"/>
    </source>
</evidence>
<sequence length="185" mass="21860">MQSHDVITDLMDRHGTSILQLAYSFVRNKQTAEDLTQEIFIKCYEKLDTFEGNSSMHTWLYRIAINHCKDHVKSWNYRKVHVSQHISKWFTSHQASPESKMIHKSESEQLFNEILTLPPKYREIIFLYYFQELQLKEISEVCQINLSTVKSRMTRAKQLLKNAMTERGAEDGQQTDEDERRSVKG</sequence>
<keyword evidence="2" id="KW-0805">Transcription regulation</keyword>
<evidence type="ECO:0000259" key="7">
    <source>
        <dbReference type="Pfam" id="PF08281"/>
    </source>
</evidence>
<evidence type="ECO:0000256" key="4">
    <source>
        <dbReference type="ARBA" id="ARBA00023163"/>
    </source>
</evidence>
<dbReference type="InterPro" id="IPR013325">
    <property type="entry name" value="RNA_pol_sigma_r2"/>
</dbReference>
<dbReference type="Gene3D" id="1.10.10.10">
    <property type="entry name" value="Winged helix-like DNA-binding domain superfamily/Winged helix DNA-binding domain"/>
    <property type="match status" value="1"/>
</dbReference>
<dbReference type="RefSeq" id="WP_151574460.1">
    <property type="nucleotide sequence ID" value="NZ_WBOT01000003.1"/>
</dbReference>
<evidence type="ECO:0000259" key="6">
    <source>
        <dbReference type="Pfam" id="PF04542"/>
    </source>
</evidence>
<dbReference type="GO" id="GO:0006352">
    <property type="term" value="P:DNA-templated transcription initiation"/>
    <property type="evidence" value="ECO:0007669"/>
    <property type="project" value="InterPro"/>
</dbReference>
<dbReference type="SUPFAM" id="SSF88946">
    <property type="entry name" value="Sigma2 domain of RNA polymerase sigma factors"/>
    <property type="match status" value="1"/>
</dbReference>
<dbReference type="InterPro" id="IPR013324">
    <property type="entry name" value="RNA_pol_sigma_r3/r4-like"/>
</dbReference>
<dbReference type="SUPFAM" id="SSF88659">
    <property type="entry name" value="Sigma3 and sigma4 domains of RNA polymerase sigma factors"/>
    <property type="match status" value="1"/>
</dbReference>
<keyword evidence="4" id="KW-0804">Transcription</keyword>
<dbReference type="NCBIfam" id="TIGR02937">
    <property type="entry name" value="sigma70-ECF"/>
    <property type="match status" value="1"/>
</dbReference>
<evidence type="ECO:0000256" key="5">
    <source>
        <dbReference type="SAM" id="MobiDB-lite"/>
    </source>
</evidence>
<comment type="similarity">
    <text evidence="1">Belongs to the sigma-70 factor family. ECF subfamily.</text>
</comment>
<dbReference type="InterPro" id="IPR039425">
    <property type="entry name" value="RNA_pol_sigma-70-like"/>
</dbReference>
<dbReference type="Gene3D" id="1.10.1740.10">
    <property type="match status" value="1"/>
</dbReference>
<dbReference type="InterPro" id="IPR007627">
    <property type="entry name" value="RNA_pol_sigma70_r2"/>
</dbReference>
<evidence type="ECO:0000256" key="2">
    <source>
        <dbReference type="ARBA" id="ARBA00023015"/>
    </source>
</evidence>
<dbReference type="PANTHER" id="PTHR43133:SF60">
    <property type="entry name" value="RNA POLYMERASE SIGMA FACTOR SIGV"/>
    <property type="match status" value="1"/>
</dbReference>
<feature type="region of interest" description="Disordered" evidence="5">
    <location>
        <begin position="162"/>
        <end position="185"/>
    </location>
</feature>